<dbReference type="AlphaFoldDB" id="A0AAP8MGV6"/>
<dbReference type="PROSITE" id="PS50404">
    <property type="entry name" value="GST_NTER"/>
    <property type="match status" value="1"/>
</dbReference>
<proteinExistence type="inferred from homology"/>
<dbReference type="InterPro" id="IPR034330">
    <property type="entry name" value="GST_Zeta_C"/>
</dbReference>
<dbReference type="FunFam" id="1.20.1050.10:FF:000017">
    <property type="entry name" value="Maleylacetoacetate isomerase"/>
    <property type="match status" value="1"/>
</dbReference>
<dbReference type="InterPro" id="IPR004045">
    <property type="entry name" value="Glutathione_S-Trfase_N"/>
</dbReference>
<dbReference type="Gene3D" id="3.40.30.10">
    <property type="entry name" value="Glutaredoxin"/>
    <property type="match status" value="1"/>
</dbReference>
<dbReference type="InterPro" id="IPR010987">
    <property type="entry name" value="Glutathione-S-Trfase_C-like"/>
</dbReference>
<dbReference type="GO" id="GO:0005737">
    <property type="term" value="C:cytoplasm"/>
    <property type="evidence" value="ECO:0007669"/>
    <property type="project" value="InterPro"/>
</dbReference>
<comment type="similarity">
    <text evidence="1">Belongs to the GST superfamily. Zeta family.</text>
</comment>
<dbReference type="GO" id="GO:0016034">
    <property type="term" value="F:maleylacetoacetate isomerase activity"/>
    <property type="evidence" value="ECO:0007669"/>
    <property type="project" value="TreeGrafter"/>
</dbReference>
<dbReference type="Proteomes" id="UP000235162">
    <property type="component" value="Unassembled WGS sequence"/>
</dbReference>
<dbReference type="InterPro" id="IPR036249">
    <property type="entry name" value="Thioredoxin-like_sf"/>
</dbReference>
<dbReference type="Pfam" id="PF13417">
    <property type="entry name" value="GST_N_3"/>
    <property type="match status" value="1"/>
</dbReference>
<dbReference type="GO" id="GO:0006749">
    <property type="term" value="P:glutathione metabolic process"/>
    <property type="evidence" value="ECO:0007669"/>
    <property type="project" value="TreeGrafter"/>
</dbReference>
<dbReference type="EMBL" id="PKUR01000001">
    <property type="protein sequence ID" value="PLW87656.1"/>
    <property type="molecule type" value="Genomic_DNA"/>
</dbReference>
<sequence>MKLYSYYRSSASYRLRIALKLKGIAYDYHAVNLLQAEQRCDAYLAINPLGLVPTLILDDGARLTQSSAIIEYLEETHPEPALLPENPLARARVRSLVNAVACEIQPLCNSGVTEHLKKVMGVSDAGIGEWYERWMPRGFVAVEEMLETASTAFATGDAPGMADIFLVPQVYNARRFNLDMAPYPNITRVVDACNELPAFIEAAPEQQPDAPSS</sequence>
<name>A0AAP8MGV6_9GAMM</name>
<dbReference type="CDD" id="cd03191">
    <property type="entry name" value="GST_C_Zeta"/>
    <property type="match status" value="1"/>
</dbReference>
<dbReference type="GO" id="GO:0006559">
    <property type="term" value="P:L-phenylalanine catabolic process"/>
    <property type="evidence" value="ECO:0007669"/>
    <property type="project" value="TreeGrafter"/>
</dbReference>
<dbReference type="PANTHER" id="PTHR42673:SF4">
    <property type="entry name" value="MALEYLACETOACETATE ISOMERASE"/>
    <property type="match status" value="1"/>
</dbReference>
<dbReference type="Gene3D" id="1.20.1050.10">
    <property type="match status" value="1"/>
</dbReference>
<dbReference type="PROSITE" id="PS50405">
    <property type="entry name" value="GST_CTER"/>
    <property type="match status" value="1"/>
</dbReference>
<dbReference type="NCBIfam" id="TIGR01262">
    <property type="entry name" value="maiA"/>
    <property type="match status" value="1"/>
</dbReference>
<dbReference type="RefSeq" id="WP_084200309.1">
    <property type="nucleotide sequence ID" value="NZ_BMYL01000001.1"/>
</dbReference>
<keyword evidence="4" id="KW-0413">Isomerase</keyword>
<keyword evidence="5" id="KW-1185">Reference proteome</keyword>
<evidence type="ECO:0000313" key="4">
    <source>
        <dbReference type="EMBL" id="PLW87656.1"/>
    </source>
</evidence>
<dbReference type="KEGG" id="hja:BST95_14670"/>
<feature type="domain" description="GST N-terminal" evidence="2">
    <location>
        <begin position="1"/>
        <end position="81"/>
    </location>
</feature>
<organism evidence="4 5">
    <name type="scientific">Halioglobus japonicus</name>
    <dbReference type="NCBI Taxonomy" id="930805"/>
    <lineage>
        <taxon>Bacteria</taxon>
        <taxon>Pseudomonadati</taxon>
        <taxon>Pseudomonadota</taxon>
        <taxon>Gammaproteobacteria</taxon>
        <taxon>Cellvibrionales</taxon>
        <taxon>Halieaceae</taxon>
        <taxon>Halioglobus</taxon>
    </lineage>
</organism>
<dbReference type="SFLD" id="SFLDG00358">
    <property type="entry name" value="Main_(cytGST)"/>
    <property type="match status" value="1"/>
</dbReference>
<dbReference type="SUPFAM" id="SSF52833">
    <property type="entry name" value="Thioredoxin-like"/>
    <property type="match status" value="1"/>
</dbReference>
<dbReference type="SFLD" id="SFLDS00019">
    <property type="entry name" value="Glutathione_Transferase_(cytos"/>
    <property type="match status" value="1"/>
</dbReference>
<reference evidence="4 5" key="1">
    <citation type="submission" date="2018-01" db="EMBL/GenBank/DDBJ databases">
        <title>The draft genome sequence of Halioglobus japonicus S1-36.</title>
        <authorList>
            <person name="Du Z.-J."/>
            <person name="Shi M.-J."/>
        </authorList>
    </citation>
    <scope>NUCLEOTIDE SEQUENCE [LARGE SCALE GENOMIC DNA]</scope>
    <source>
        <strain evidence="4 5">S1-36</strain>
    </source>
</reference>
<evidence type="ECO:0000259" key="3">
    <source>
        <dbReference type="PROSITE" id="PS50405"/>
    </source>
</evidence>
<comment type="caution">
    <text evidence="4">The sequence shown here is derived from an EMBL/GenBank/DDBJ whole genome shotgun (WGS) entry which is preliminary data.</text>
</comment>
<feature type="domain" description="GST C-terminal" evidence="3">
    <location>
        <begin position="86"/>
        <end position="212"/>
    </location>
</feature>
<evidence type="ECO:0000313" key="5">
    <source>
        <dbReference type="Proteomes" id="UP000235162"/>
    </source>
</evidence>
<evidence type="ECO:0000259" key="2">
    <source>
        <dbReference type="PROSITE" id="PS50404"/>
    </source>
</evidence>
<dbReference type="SUPFAM" id="SSF47616">
    <property type="entry name" value="GST C-terminal domain-like"/>
    <property type="match status" value="1"/>
</dbReference>
<gene>
    <name evidence="4" type="primary">maiA</name>
    <name evidence="4" type="ORF">C0029_03515</name>
</gene>
<dbReference type="GO" id="GO:0004364">
    <property type="term" value="F:glutathione transferase activity"/>
    <property type="evidence" value="ECO:0007669"/>
    <property type="project" value="TreeGrafter"/>
</dbReference>
<dbReference type="InterPro" id="IPR005955">
    <property type="entry name" value="GST_Zeta"/>
</dbReference>
<accession>A0AAP8MGV6</accession>
<dbReference type="PANTHER" id="PTHR42673">
    <property type="entry name" value="MALEYLACETOACETATE ISOMERASE"/>
    <property type="match status" value="1"/>
</dbReference>
<evidence type="ECO:0000256" key="1">
    <source>
        <dbReference type="ARBA" id="ARBA00010007"/>
    </source>
</evidence>
<protein>
    <submittedName>
        <fullName evidence="4">Maleylacetoacetate isomerase</fullName>
    </submittedName>
</protein>
<dbReference type="InterPro" id="IPR040079">
    <property type="entry name" value="Glutathione_S-Trfase"/>
</dbReference>
<dbReference type="InterPro" id="IPR036282">
    <property type="entry name" value="Glutathione-S-Trfase_C_sf"/>
</dbReference>